<dbReference type="GeneID" id="127368117"/>
<dbReference type="InterPro" id="IPR019510">
    <property type="entry name" value="AKAP7-like_phosphoesterase"/>
</dbReference>
<dbReference type="Pfam" id="PF10469">
    <property type="entry name" value="AKAP7_NLS"/>
    <property type="match status" value="1"/>
</dbReference>
<proteinExistence type="predicted"/>
<evidence type="ECO:0000313" key="5">
    <source>
        <dbReference type="Ensembl" id="ENSDLAP00005079446.1"/>
    </source>
</evidence>
<dbReference type="PANTHER" id="PTHR15934:SF6">
    <property type="entry name" value="A-KINASE ANCHOR PROTEIN 7 ISOFORM GAMMA"/>
    <property type="match status" value="1"/>
</dbReference>
<gene>
    <name evidence="5" type="primary">LOC127368117</name>
</gene>
<name>A0A8P4KC31_DICLA</name>
<dbReference type="PANTHER" id="PTHR15934">
    <property type="entry name" value="RNA 2',3'-CYCLIC PHOSPHODIESTERASE"/>
    <property type="match status" value="1"/>
</dbReference>
<evidence type="ECO:0000256" key="1">
    <source>
        <dbReference type="ARBA" id="ARBA00038702"/>
    </source>
</evidence>
<evidence type="ECO:0000313" key="6">
    <source>
        <dbReference type="Proteomes" id="UP000694389"/>
    </source>
</evidence>
<feature type="compositionally biased region" description="Polar residues" evidence="2">
    <location>
        <begin position="133"/>
        <end position="157"/>
    </location>
</feature>
<dbReference type="RefSeq" id="XP_051264548.1">
    <property type="nucleotide sequence ID" value="XM_051408588.1"/>
</dbReference>
<dbReference type="GeneTree" id="ENSGT00940000167189"/>
<feature type="domain" description="A-kinase anchor protein 7 RI-RII subunit-binding" evidence="4">
    <location>
        <begin position="456"/>
        <end position="492"/>
    </location>
</feature>
<dbReference type="GO" id="GO:0010738">
    <property type="term" value="P:regulation of protein kinase A signaling"/>
    <property type="evidence" value="ECO:0007669"/>
    <property type="project" value="TreeGrafter"/>
</dbReference>
<protein>
    <recommendedName>
        <fullName evidence="7">A-kinase anchor protein 7</fullName>
    </recommendedName>
</protein>
<accession>A0A8P4KC31</accession>
<evidence type="ECO:0008006" key="7">
    <source>
        <dbReference type="Google" id="ProtNLM"/>
    </source>
</evidence>
<evidence type="ECO:0000256" key="2">
    <source>
        <dbReference type="SAM" id="MobiDB-lite"/>
    </source>
</evidence>
<dbReference type="GO" id="GO:0005829">
    <property type="term" value="C:cytosol"/>
    <property type="evidence" value="ECO:0007669"/>
    <property type="project" value="TreeGrafter"/>
</dbReference>
<dbReference type="OMA" id="KMIMISP"/>
<dbReference type="InterPro" id="IPR009097">
    <property type="entry name" value="Cyclic_Pdiesterase"/>
</dbReference>
<dbReference type="SUPFAM" id="SSF55144">
    <property type="entry name" value="LigT-like"/>
    <property type="match status" value="1"/>
</dbReference>
<sequence length="522" mass="57858">MLIGRVLLSPIRSTCSESVGLQKFFGLQKFLSASEVSVRRLRPISTNNVSNVSALKLSAHRFRLKLAVCDMQAANISYGKEATAVSLEEEEEDDDEDDEGGGGGKGVVGQESQTESEELKKKKKKKTMMVSGPVQTVSMEVQQEETGVSTVSAASSEKNTKRKMRREKKKKLKSADTSDNLMSELPFSLTSPTTWKELGFPSQESTQKKRKRKRGDSGGRVDSEEDAEKKKKKKESQRPNYFVSIPITNTQISSAVAEVQETVLQQEPRLAKAMIPVPTLHITLLVTHLANQEQVDLAAAVLAQVKPSLVELLGGRDLVLPFSGIGHFRKEVVFVGLAPGQHRHTLDSLAELLRSHFEEQGLLQGDNRGFEPHLTIMKLSRASKLRSQGIKRVDPALYSNYTNKFFGDQTVERVDLCSMLKKKQQDGYYHTETSLQLDLVQNPLHAKRSSGRRRSEPDEAELLRVSRRLVEDAVNRALQQYKQETLQNGGGPNASAVQPPGSTEETATKTDTTANSTTDNRK</sequence>
<dbReference type="Ensembl" id="ENSDLAT00005072133.1">
    <property type="protein sequence ID" value="ENSDLAP00005079446.1"/>
    <property type="gene ID" value="ENSDLAG00005034511.1"/>
</dbReference>
<evidence type="ECO:0000259" key="3">
    <source>
        <dbReference type="Pfam" id="PF10469"/>
    </source>
</evidence>
<reference evidence="5" key="2">
    <citation type="submission" date="2025-09" db="UniProtKB">
        <authorList>
            <consortium name="Ensembl"/>
        </authorList>
    </citation>
    <scope>IDENTIFICATION</scope>
</reference>
<dbReference type="Gene3D" id="3.90.1140.10">
    <property type="entry name" value="Cyclic phosphodiesterase"/>
    <property type="match status" value="1"/>
</dbReference>
<feature type="region of interest" description="Disordered" evidence="2">
    <location>
        <begin position="82"/>
        <end position="240"/>
    </location>
</feature>
<evidence type="ECO:0000259" key="4">
    <source>
        <dbReference type="Pfam" id="PF10470"/>
    </source>
</evidence>
<feature type="compositionally biased region" description="Basic residues" evidence="2">
    <location>
        <begin position="160"/>
        <end position="172"/>
    </location>
</feature>
<dbReference type="Proteomes" id="UP000694389">
    <property type="component" value="Unassembled WGS sequence"/>
</dbReference>
<keyword evidence="6" id="KW-1185">Reference proteome</keyword>
<feature type="compositionally biased region" description="Acidic residues" evidence="2">
    <location>
        <begin position="87"/>
        <end position="100"/>
    </location>
</feature>
<dbReference type="OrthoDB" id="277832at2759"/>
<organism evidence="5 6">
    <name type="scientific">Dicentrarchus labrax</name>
    <name type="common">European seabass</name>
    <name type="synonym">Morone labrax</name>
    <dbReference type="NCBI Taxonomy" id="13489"/>
    <lineage>
        <taxon>Eukaryota</taxon>
        <taxon>Metazoa</taxon>
        <taxon>Chordata</taxon>
        <taxon>Craniata</taxon>
        <taxon>Vertebrata</taxon>
        <taxon>Euteleostomi</taxon>
        <taxon>Actinopterygii</taxon>
        <taxon>Neopterygii</taxon>
        <taxon>Teleostei</taxon>
        <taxon>Neoteleostei</taxon>
        <taxon>Acanthomorphata</taxon>
        <taxon>Eupercaria</taxon>
        <taxon>Moronidae</taxon>
        <taxon>Dicentrarchus</taxon>
    </lineage>
</organism>
<dbReference type="InterPro" id="IPR019511">
    <property type="entry name" value="AKAP7_RI-RII-bd_dom"/>
</dbReference>
<dbReference type="FunFam" id="3.90.1140.10:FF:000011">
    <property type="entry name" value="AKAP7 2'5' RNA ligase-like domain containing protein"/>
    <property type="match status" value="1"/>
</dbReference>
<dbReference type="AlphaFoldDB" id="A0A8P4KC31"/>
<feature type="region of interest" description="Disordered" evidence="2">
    <location>
        <begin position="481"/>
        <end position="522"/>
    </location>
</feature>
<reference evidence="5" key="1">
    <citation type="submission" date="2025-08" db="UniProtKB">
        <authorList>
            <consortium name="Ensembl"/>
        </authorList>
    </citation>
    <scope>IDENTIFICATION</scope>
</reference>
<comment type="subunit">
    <text evidence="1">Binds cAMP-dependent protein kinase (PKA). Interacts with PRKCA; only the cytoplasmic form is capable of interacting with PRKCA.</text>
</comment>
<feature type="domain" description="A-kinase anchor protein 7-like phosphoesterase" evidence="3">
    <location>
        <begin position="239"/>
        <end position="437"/>
    </location>
</feature>
<dbReference type="GO" id="GO:0034237">
    <property type="term" value="F:protein kinase A regulatory subunit binding"/>
    <property type="evidence" value="ECO:0007669"/>
    <property type="project" value="TreeGrafter"/>
</dbReference>
<dbReference type="InterPro" id="IPR052641">
    <property type="entry name" value="AKAP7_isoform_gamma"/>
</dbReference>
<feature type="compositionally biased region" description="Low complexity" evidence="2">
    <location>
        <begin position="502"/>
        <end position="522"/>
    </location>
</feature>
<dbReference type="Pfam" id="PF10470">
    <property type="entry name" value="AKAP7_RIRII_bdg"/>
    <property type="match status" value="1"/>
</dbReference>